<accession>I3EF76</accession>
<organism evidence="1 2">
    <name type="scientific">Nematocida parisii (strain ERTm3)</name>
    <name type="common">Nematode killer fungus</name>
    <dbReference type="NCBI Taxonomy" id="935791"/>
    <lineage>
        <taxon>Eukaryota</taxon>
        <taxon>Fungi</taxon>
        <taxon>Fungi incertae sedis</taxon>
        <taxon>Microsporidia</taxon>
        <taxon>Nematocida</taxon>
    </lineage>
</organism>
<sequence>MKKQVSNELIKKTVRELLNIVSQADSIPRDGSNIQKFFIEHRKKIISLGKLVAVLSGIHPKSVEADKFGKLLVFNYICSNVVSIQFLHQILLEDTLQAHTLKTQITNFVRELTEYAEKDKKDFLACMQQERLVLNQLKSSEKAAKENPEWLKEIELLEKRINNISILIKDKKPKPELPQESVKTKKSKQNTEFLEILDTLTHFTCFCGFKKRKRPSKYDILREITISMLETEKISYISVMPFLCTDHQKLNIEMCSPQAMDINLIKCAKQYIQYILKTFIKYIHNDEAIRIIKEIIKEYKETKIYNRIKLANAFLMISPARQESIHKAMNSLTVSVFYINVIRVIYLLIHDFAYNRICEYKDISGDGLT</sequence>
<dbReference type="AlphaFoldDB" id="I3EF76"/>
<evidence type="ECO:0000313" key="2">
    <source>
        <dbReference type="Proteomes" id="UP000002872"/>
    </source>
</evidence>
<protein>
    <submittedName>
        <fullName evidence="1">Uncharacterized protein</fullName>
    </submittedName>
</protein>
<dbReference type="InParanoid" id="I3EF76"/>
<proteinExistence type="predicted"/>
<dbReference type="VEuPathDB" id="MicrosporidiaDB:NEQG_01945"/>
<dbReference type="Proteomes" id="UP000002872">
    <property type="component" value="Unassembled WGS sequence"/>
</dbReference>
<dbReference type="HOGENOM" id="CLU_750267_0_0_1"/>
<evidence type="ECO:0000313" key="1">
    <source>
        <dbReference type="EMBL" id="EIJ87873.1"/>
    </source>
</evidence>
<dbReference type="OrthoDB" id="2187390at2759"/>
<dbReference type="EMBL" id="GL870880">
    <property type="protein sequence ID" value="EIJ87873.1"/>
    <property type="molecule type" value="Genomic_DNA"/>
</dbReference>
<keyword evidence="2" id="KW-1185">Reference proteome</keyword>
<name>I3EF76_NEMP3</name>
<reference evidence="1" key="1">
    <citation type="submission" date="2011-01" db="EMBL/GenBank/DDBJ databases">
        <title>The Genome Sequence of Nematocida parisii strain ERTm3.</title>
        <authorList>
            <consortium name="The Broad Institute Genome Sequencing Platform"/>
            <consortium name="The Broad Institute Genome Sequencing Center for Infectious Disease"/>
            <person name="Cuomo C."/>
            <person name="Troemel E."/>
            <person name="Young S.K."/>
            <person name="Zeng Q."/>
            <person name="Gargeya S."/>
            <person name="Fitzgerald M."/>
            <person name="Haas B."/>
            <person name="Abouelleil A."/>
            <person name="Alvarado L."/>
            <person name="Arachchi H.M."/>
            <person name="Berlin A."/>
            <person name="Chapman S.B."/>
            <person name="Gearin G."/>
            <person name="Goldberg J."/>
            <person name="Griggs A."/>
            <person name="Gujja S."/>
            <person name="Hansen M."/>
            <person name="Heiman D."/>
            <person name="Howarth C."/>
            <person name="Larimer J."/>
            <person name="Lui A."/>
            <person name="MacDonald P.J.P."/>
            <person name="McCowen C."/>
            <person name="Montmayeur A."/>
            <person name="Murphy C."/>
            <person name="Neiman D."/>
            <person name="Pearson M."/>
            <person name="Priest M."/>
            <person name="Roberts A."/>
            <person name="Saif S."/>
            <person name="Shea T."/>
            <person name="Sisk P."/>
            <person name="Stolte C."/>
            <person name="Sykes S."/>
            <person name="Wortman J."/>
            <person name="Nusbaum C."/>
            <person name="Birren B."/>
        </authorList>
    </citation>
    <scope>NUCLEOTIDE SEQUENCE</scope>
    <source>
        <strain evidence="1">ERTm3</strain>
    </source>
</reference>
<gene>
    <name evidence="1" type="ORF">NEQG_01945</name>
</gene>